<dbReference type="EnsemblMetazoa" id="ASIC017465-RA">
    <property type="protein sequence ID" value="ASIC017465-PA"/>
    <property type="gene ID" value="ASIC017465"/>
</dbReference>
<reference evidence="3" key="2">
    <citation type="submission" date="2020-05" db="UniProtKB">
        <authorList>
            <consortium name="EnsemblMetazoa"/>
        </authorList>
    </citation>
    <scope>IDENTIFICATION</scope>
</reference>
<dbReference type="OrthoDB" id="10262320at2759"/>
<accession>A0A084WGM4</accession>
<dbReference type="VEuPathDB" id="VectorBase:ASIS015243"/>
<dbReference type="AlphaFoldDB" id="A0A084WGM4"/>
<dbReference type="InterPro" id="IPR006578">
    <property type="entry name" value="MADF-dom"/>
</dbReference>
<dbReference type="Pfam" id="PF10545">
    <property type="entry name" value="MADF_DNA_bdg"/>
    <property type="match status" value="1"/>
</dbReference>
<keyword evidence="4" id="KW-1185">Reference proteome</keyword>
<evidence type="ECO:0000259" key="1">
    <source>
        <dbReference type="Pfam" id="PF10545"/>
    </source>
</evidence>
<sequence>MAPRREKSASFDAAGVAKFIDLMRKYPIPSGRTSKVEVSETWKLLEREMGIPKTFLMTKWRNLVTAYRRELRLEMKAGSRSRCESACNGSNENNCSTFVRVSLEKKEVKQEPDRALGRVEDPKISIPKADVTIRNGELSMSDPVYDFLMTRIHPYVVAMPTENRMEVLEKMQQLVFDVYQRRGNKVHESANMGRRCNESIFLDASTNNGHNERL</sequence>
<gene>
    <name evidence="2" type="ORF">ZHAS_00017465</name>
</gene>
<organism evidence="2">
    <name type="scientific">Anopheles sinensis</name>
    <name type="common">Mosquito</name>
    <dbReference type="NCBI Taxonomy" id="74873"/>
    <lineage>
        <taxon>Eukaryota</taxon>
        <taxon>Metazoa</taxon>
        <taxon>Ecdysozoa</taxon>
        <taxon>Arthropoda</taxon>
        <taxon>Hexapoda</taxon>
        <taxon>Insecta</taxon>
        <taxon>Pterygota</taxon>
        <taxon>Neoptera</taxon>
        <taxon>Endopterygota</taxon>
        <taxon>Diptera</taxon>
        <taxon>Nematocera</taxon>
        <taxon>Culicoidea</taxon>
        <taxon>Culicidae</taxon>
        <taxon>Anophelinae</taxon>
        <taxon>Anopheles</taxon>
    </lineage>
</organism>
<evidence type="ECO:0000313" key="2">
    <source>
        <dbReference type="EMBL" id="KFB49368.1"/>
    </source>
</evidence>
<dbReference type="EMBL" id="KE525345">
    <property type="protein sequence ID" value="KFB49368.1"/>
    <property type="molecule type" value="Genomic_DNA"/>
</dbReference>
<dbReference type="STRING" id="74873.A0A084WGM4"/>
<dbReference type="EMBL" id="ATLV01023629">
    <property type="status" value="NOT_ANNOTATED_CDS"/>
    <property type="molecule type" value="Genomic_DNA"/>
</dbReference>
<proteinExistence type="predicted"/>
<name>A0A084WGM4_ANOSI</name>
<protein>
    <submittedName>
        <fullName evidence="3">MADF domain-containing protein</fullName>
    </submittedName>
</protein>
<reference evidence="2 4" key="1">
    <citation type="journal article" date="2014" name="BMC Genomics">
        <title>Genome sequence of Anopheles sinensis provides insight into genetics basis of mosquito competence for malaria parasites.</title>
        <authorList>
            <person name="Zhou D."/>
            <person name="Zhang D."/>
            <person name="Ding G."/>
            <person name="Shi L."/>
            <person name="Hou Q."/>
            <person name="Ye Y."/>
            <person name="Xu Y."/>
            <person name="Zhou H."/>
            <person name="Xiong C."/>
            <person name="Li S."/>
            <person name="Yu J."/>
            <person name="Hong S."/>
            <person name="Yu X."/>
            <person name="Zou P."/>
            <person name="Chen C."/>
            <person name="Chang X."/>
            <person name="Wang W."/>
            <person name="Lv Y."/>
            <person name="Sun Y."/>
            <person name="Ma L."/>
            <person name="Shen B."/>
            <person name="Zhu C."/>
        </authorList>
    </citation>
    <scope>NUCLEOTIDE SEQUENCE [LARGE SCALE GENOMIC DNA]</scope>
</reference>
<evidence type="ECO:0000313" key="3">
    <source>
        <dbReference type="EnsemblMetazoa" id="ASIC017465-PA"/>
    </source>
</evidence>
<dbReference type="Proteomes" id="UP000030765">
    <property type="component" value="Unassembled WGS sequence"/>
</dbReference>
<feature type="domain" description="MADF" evidence="1">
    <location>
        <begin position="35"/>
        <end position="76"/>
    </location>
</feature>
<dbReference type="VEuPathDB" id="VectorBase:ASIC017465"/>
<evidence type="ECO:0000313" key="4">
    <source>
        <dbReference type="Proteomes" id="UP000030765"/>
    </source>
</evidence>